<dbReference type="CDD" id="cd04590">
    <property type="entry name" value="CBS_pair_CorC_HlyC_assoc"/>
    <property type="match status" value="1"/>
</dbReference>
<dbReference type="Gene3D" id="3.30.465.10">
    <property type="match status" value="1"/>
</dbReference>
<dbReference type="InterPro" id="IPR046342">
    <property type="entry name" value="CBS_dom_sf"/>
</dbReference>
<keyword evidence="7 9" id="KW-0129">CBS domain</keyword>
<evidence type="ECO:0000313" key="14">
    <source>
        <dbReference type="EMBL" id="MFC3895955.1"/>
    </source>
</evidence>
<dbReference type="Pfam" id="PF00571">
    <property type="entry name" value="CBS"/>
    <property type="match status" value="1"/>
</dbReference>
<evidence type="ECO:0000256" key="10">
    <source>
        <dbReference type="PROSITE-ProRule" id="PRU01193"/>
    </source>
</evidence>
<dbReference type="PANTHER" id="PTHR43099">
    <property type="entry name" value="UPF0053 PROTEIN YRKA"/>
    <property type="match status" value="1"/>
</dbReference>
<gene>
    <name evidence="14" type="ORF">ACFOWZ_31150</name>
</gene>
<name>A0ABV8C1U2_9PSEU</name>
<comment type="subcellular location">
    <subcellularLocation>
        <location evidence="1">Cell membrane</location>
        <topology evidence="1">Multi-pass membrane protein</topology>
    </subcellularLocation>
</comment>
<dbReference type="InterPro" id="IPR016169">
    <property type="entry name" value="FAD-bd_PCMH_sub2"/>
</dbReference>
<dbReference type="PROSITE" id="PS51846">
    <property type="entry name" value="CNNM"/>
    <property type="match status" value="1"/>
</dbReference>
<dbReference type="InterPro" id="IPR002550">
    <property type="entry name" value="CNNM"/>
</dbReference>
<keyword evidence="3" id="KW-1003">Cell membrane</keyword>
<evidence type="ECO:0000256" key="8">
    <source>
        <dbReference type="ARBA" id="ARBA00023136"/>
    </source>
</evidence>
<dbReference type="Proteomes" id="UP001595690">
    <property type="component" value="Unassembled WGS sequence"/>
</dbReference>
<keyword evidence="4 10" id="KW-0812">Transmembrane</keyword>
<dbReference type="EMBL" id="JBHRZI010000027">
    <property type="protein sequence ID" value="MFC3895955.1"/>
    <property type="molecule type" value="Genomic_DNA"/>
</dbReference>
<feature type="domain" description="CBS" evidence="12">
    <location>
        <begin position="291"/>
        <end position="348"/>
    </location>
</feature>
<dbReference type="Pfam" id="PF01595">
    <property type="entry name" value="CNNM"/>
    <property type="match status" value="1"/>
</dbReference>
<comment type="similarity">
    <text evidence="2">Belongs to the UPF0053 family.</text>
</comment>
<feature type="domain" description="CNNM transmembrane" evidence="13">
    <location>
        <begin position="3"/>
        <end position="207"/>
    </location>
</feature>
<keyword evidence="5" id="KW-0677">Repeat</keyword>
<evidence type="ECO:0000256" key="5">
    <source>
        <dbReference type="ARBA" id="ARBA00022737"/>
    </source>
</evidence>
<keyword evidence="6 10" id="KW-1133">Transmembrane helix</keyword>
<sequence length="436" mass="46503">MTGILLSVLGLLAVVALTAGTFIAVAAEFSLTALERSTVERHVAEVGDAKARTIDRAHRTLSFQLSGAQLAITLTTLITGYIAEPAIASLIEPGLTAAGVPHAFAVGLSLALALAIATALSMVFGELVPKNLAIAKPLETARGVVSIQAAFSTVFRWLINWMNNSANWLVRRFGVEPVEELASARSPEELGALVRTSAEHGTLDQGTAALLDRSLRFGDRTAGELMTPRVRVEALRADATVTDLVLKARETGFSRFPVHDGSLDDVRGMVHVKQAFAVPSALRGSTPLSAVTRPVHSVPETLEGDALLDRLRASGLQAALVVDEYGGTAGLVTLEDVVEEIVGDVRDEHDRGETPPVRSLGKDSWLVSGLLRDDEVAEATGFHMPEGDYETLAGLVLARLGRIPDVGDEIRVDGWRVTVMRMDRHRVAELRVVAAS</sequence>
<dbReference type="SUPFAM" id="SSF54631">
    <property type="entry name" value="CBS-domain pair"/>
    <property type="match status" value="1"/>
</dbReference>
<evidence type="ECO:0000256" key="2">
    <source>
        <dbReference type="ARBA" id="ARBA00006337"/>
    </source>
</evidence>
<dbReference type="InterPro" id="IPR036318">
    <property type="entry name" value="FAD-bd_PCMH-like_sf"/>
</dbReference>
<dbReference type="InterPro" id="IPR005170">
    <property type="entry name" value="Transptr-assoc_dom"/>
</dbReference>
<comment type="caution">
    <text evidence="14">The sequence shown here is derived from an EMBL/GenBank/DDBJ whole genome shotgun (WGS) entry which is preliminary data.</text>
</comment>
<dbReference type="SMART" id="SM01091">
    <property type="entry name" value="CorC_HlyC"/>
    <property type="match status" value="1"/>
</dbReference>
<accession>A0ABV8C1U2</accession>
<proteinExistence type="inferred from homology"/>
<dbReference type="InterPro" id="IPR000644">
    <property type="entry name" value="CBS_dom"/>
</dbReference>
<evidence type="ECO:0000256" key="7">
    <source>
        <dbReference type="ARBA" id="ARBA00023122"/>
    </source>
</evidence>
<dbReference type="InterPro" id="IPR044751">
    <property type="entry name" value="Ion_transp-like_CBS"/>
</dbReference>
<evidence type="ECO:0000256" key="11">
    <source>
        <dbReference type="SAM" id="Phobius"/>
    </source>
</evidence>
<dbReference type="RefSeq" id="WP_382377483.1">
    <property type="nucleotide sequence ID" value="NZ_JBHRZI010000027.1"/>
</dbReference>
<evidence type="ECO:0000256" key="6">
    <source>
        <dbReference type="ARBA" id="ARBA00022989"/>
    </source>
</evidence>
<organism evidence="14 15">
    <name type="scientific">Lentzea rhizosphaerae</name>
    <dbReference type="NCBI Taxonomy" id="2041025"/>
    <lineage>
        <taxon>Bacteria</taxon>
        <taxon>Bacillati</taxon>
        <taxon>Actinomycetota</taxon>
        <taxon>Actinomycetes</taxon>
        <taxon>Pseudonocardiales</taxon>
        <taxon>Pseudonocardiaceae</taxon>
        <taxon>Lentzea</taxon>
    </lineage>
</organism>
<evidence type="ECO:0000256" key="3">
    <source>
        <dbReference type="ARBA" id="ARBA00022475"/>
    </source>
</evidence>
<evidence type="ECO:0000256" key="1">
    <source>
        <dbReference type="ARBA" id="ARBA00004651"/>
    </source>
</evidence>
<reference evidence="15" key="1">
    <citation type="journal article" date="2019" name="Int. J. Syst. Evol. Microbiol.">
        <title>The Global Catalogue of Microorganisms (GCM) 10K type strain sequencing project: providing services to taxonomists for standard genome sequencing and annotation.</title>
        <authorList>
            <consortium name="The Broad Institute Genomics Platform"/>
            <consortium name="The Broad Institute Genome Sequencing Center for Infectious Disease"/>
            <person name="Wu L."/>
            <person name="Ma J."/>
        </authorList>
    </citation>
    <scope>NUCLEOTIDE SEQUENCE [LARGE SCALE GENOMIC DNA]</scope>
    <source>
        <strain evidence="15">CGMCC 4.7405</strain>
    </source>
</reference>
<dbReference type="Pfam" id="PF03471">
    <property type="entry name" value="CorC_HlyC"/>
    <property type="match status" value="1"/>
</dbReference>
<evidence type="ECO:0000256" key="4">
    <source>
        <dbReference type="ARBA" id="ARBA00022692"/>
    </source>
</evidence>
<evidence type="ECO:0000256" key="9">
    <source>
        <dbReference type="PROSITE-ProRule" id="PRU00703"/>
    </source>
</evidence>
<feature type="transmembrane region" description="Helical" evidence="11">
    <location>
        <begin position="70"/>
        <end position="91"/>
    </location>
</feature>
<evidence type="ECO:0000259" key="12">
    <source>
        <dbReference type="PROSITE" id="PS51371"/>
    </source>
</evidence>
<evidence type="ECO:0000313" key="15">
    <source>
        <dbReference type="Proteomes" id="UP001595690"/>
    </source>
</evidence>
<keyword evidence="8 10" id="KW-0472">Membrane</keyword>
<feature type="domain" description="CBS" evidence="12">
    <location>
        <begin position="226"/>
        <end position="288"/>
    </location>
</feature>
<keyword evidence="15" id="KW-1185">Reference proteome</keyword>
<dbReference type="PANTHER" id="PTHR43099:SF6">
    <property type="entry name" value="UPF0053 PROTEIN RV1842C"/>
    <property type="match status" value="1"/>
</dbReference>
<dbReference type="SUPFAM" id="SSF56176">
    <property type="entry name" value="FAD-binding/transporter-associated domain-like"/>
    <property type="match status" value="1"/>
</dbReference>
<dbReference type="PROSITE" id="PS51371">
    <property type="entry name" value="CBS"/>
    <property type="match status" value="2"/>
</dbReference>
<evidence type="ECO:0000259" key="13">
    <source>
        <dbReference type="PROSITE" id="PS51846"/>
    </source>
</evidence>
<dbReference type="InterPro" id="IPR051676">
    <property type="entry name" value="UPF0053_domain"/>
</dbReference>
<protein>
    <submittedName>
        <fullName evidence="14">Hemolysin family protein</fullName>
    </submittedName>
</protein>
<feature type="transmembrane region" description="Helical" evidence="11">
    <location>
        <begin position="103"/>
        <end position="124"/>
    </location>
</feature>
<dbReference type="Gene3D" id="3.10.580.10">
    <property type="entry name" value="CBS-domain"/>
    <property type="match status" value="1"/>
</dbReference>